<proteinExistence type="predicted"/>
<feature type="transmembrane region" description="Helical" evidence="1">
    <location>
        <begin position="164"/>
        <end position="180"/>
    </location>
</feature>
<protein>
    <submittedName>
        <fullName evidence="3">G_PROTEIN_RECEP_F1_2 domain-containing protein</fullName>
    </submittedName>
</protein>
<reference evidence="3" key="1">
    <citation type="submission" date="2016-11" db="UniProtKB">
        <authorList>
            <consortium name="WormBaseParasite"/>
        </authorList>
    </citation>
    <scope>IDENTIFICATION</scope>
</reference>
<feature type="transmembrane region" description="Helical" evidence="1">
    <location>
        <begin position="113"/>
        <end position="143"/>
    </location>
</feature>
<sequence>MNSSEDYDPSVFYVDYEQYPADQRKITINWRLFLAIVNIISTIDNVIAIISILTNILHFIVLTHKTMRNNFINVIMIAICICDLLTLSEAVFFNCHGNEIKEDRYEFSTLPSQGLVILLYSTVDFLSQMINSLIYFIVTIGLVCQLQKIKKLQRNLHRKEEDKTLIVILFAVLYFFYEAFYGINALVYTFLSDISVNVLLWCKALSKTDQRANKKRIDFL</sequence>
<evidence type="ECO:0000256" key="1">
    <source>
        <dbReference type="SAM" id="Phobius"/>
    </source>
</evidence>
<dbReference type="WBParaSite" id="Csp11.Scaffold522.g2952.t1">
    <property type="protein sequence ID" value="Csp11.Scaffold522.g2952.t1"/>
    <property type="gene ID" value="Csp11.Scaffold522.g2952"/>
</dbReference>
<keyword evidence="1" id="KW-0812">Transmembrane</keyword>
<dbReference type="Pfam" id="PF10324">
    <property type="entry name" value="7TM_GPCR_Srw"/>
    <property type="match status" value="2"/>
</dbReference>
<name>A0A1I7T6R5_9PELO</name>
<dbReference type="PANTHER" id="PTHR22751">
    <property type="entry name" value="G-PROTEIN COUPLED RECEPTOR-RELATED"/>
    <property type="match status" value="1"/>
</dbReference>
<evidence type="ECO:0000313" key="3">
    <source>
        <dbReference type="WBParaSite" id="Csp11.Scaffold522.g2952.t1"/>
    </source>
</evidence>
<keyword evidence="1" id="KW-1133">Transmembrane helix</keyword>
<keyword evidence="2" id="KW-1185">Reference proteome</keyword>
<accession>A0A1I7T6R5</accession>
<keyword evidence="1" id="KW-0472">Membrane</keyword>
<organism evidence="2 3">
    <name type="scientific">Caenorhabditis tropicalis</name>
    <dbReference type="NCBI Taxonomy" id="1561998"/>
    <lineage>
        <taxon>Eukaryota</taxon>
        <taxon>Metazoa</taxon>
        <taxon>Ecdysozoa</taxon>
        <taxon>Nematoda</taxon>
        <taxon>Chromadorea</taxon>
        <taxon>Rhabditida</taxon>
        <taxon>Rhabditina</taxon>
        <taxon>Rhabditomorpha</taxon>
        <taxon>Rhabditoidea</taxon>
        <taxon>Rhabditidae</taxon>
        <taxon>Peloderinae</taxon>
        <taxon>Caenorhabditis</taxon>
    </lineage>
</organism>
<evidence type="ECO:0000313" key="2">
    <source>
        <dbReference type="Proteomes" id="UP000095282"/>
    </source>
</evidence>
<feature type="transmembrane region" description="Helical" evidence="1">
    <location>
        <begin position="71"/>
        <end position="93"/>
    </location>
</feature>
<dbReference type="Proteomes" id="UP000095282">
    <property type="component" value="Unplaced"/>
</dbReference>
<dbReference type="AlphaFoldDB" id="A0A1I7T6R5"/>
<dbReference type="SUPFAM" id="SSF81321">
    <property type="entry name" value="Family A G protein-coupled receptor-like"/>
    <property type="match status" value="1"/>
</dbReference>
<dbReference type="InterPro" id="IPR019427">
    <property type="entry name" value="7TM_GPCR_serpentine_rcpt_Srw"/>
</dbReference>
<dbReference type="GO" id="GO:0008528">
    <property type="term" value="F:G protein-coupled peptide receptor activity"/>
    <property type="evidence" value="ECO:0007669"/>
    <property type="project" value="InterPro"/>
</dbReference>
<feature type="transmembrane region" description="Helical" evidence="1">
    <location>
        <begin position="32"/>
        <end position="59"/>
    </location>
</feature>